<reference evidence="3" key="1">
    <citation type="submission" date="2025-08" db="UniProtKB">
        <authorList>
            <consortium name="Ensembl"/>
        </authorList>
    </citation>
    <scope>IDENTIFICATION</scope>
</reference>
<dbReference type="AlphaFoldDB" id="A0A3Q3GCS2"/>
<dbReference type="InterPro" id="IPR001304">
    <property type="entry name" value="C-type_lectin-like"/>
</dbReference>
<dbReference type="SMART" id="SM00034">
    <property type="entry name" value="CLECT"/>
    <property type="match status" value="1"/>
</dbReference>
<dbReference type="GeneTree" id="ENSGT00940000161814"/>
<sequence>MKMLTGLLLVCATMALTNAAGDISVQVLSSVCPSGWTQYDDRCFLYVSKAMTWANAEINCQAQGGNLASVHSLSEYAFIQGLIHGITHRYPQTWLGGSDAQEGVWLWTDGSRFNSLNWWGGWTDNNLNQQHCLQMNWGERKTFDDVQCWYNLGFVCAKPI</sequence>
<evidence type="ECO:0000259" key="2">
    <source>
        <dbReference type="PROSITE" id="PS50041"/>
    </source>
</evidence>
<organism evidence="3 4">
    <name type="scientific">Labrus bergylta</name>
    <name type="common">ballan wrasse</name>
    <dbReference type="NCBI Taxonomy" id="56723"/>
    <lineage>
        <taxon>Eukaryota</taxon>
        <taxon>Metazoa</taxon>
        <taxon>Chordata</taxon>
        <taxon>Craniata</taxon>
        <taxon>Vertebrata</taxon>
        <taxon>Euteleostomi</taxon>
        <taxon>Actinopterygii</taxon>
        <taxon>Neopterygii</taxon>
        <taxon>Teleostei</taxon>
        <taxon>Neoteleostei</taxon>
        <taxon>Acanthomorphata</taxon>
        <taxon>Eupercaria</taxon>
        <taxon>Labriformes</taxon>
        <taxon>Labridae</taxon>
        <taxon>Labrus</taxon>
    </lineage>
</organism>
<dbReference type="InterPro" id="IPR016187">
    <property type="entry name" value="CTDL_fold"/>
</dbReference>
<evidence type="ECO:0000313" key="4">
    <source>
        <dbReference type="Proteomes" id="UP000261660"/>
    </source>
</evidence>
<evidence type="ECO:0000256" key="1">
    <source>
        <dbReference type="SAM" id="SignalP"/>
    </source>
</evidence>
<reference evidence="3" key="2">
    <citation type="submission" date="2025-09" db="UniProtKB">
        <authorList>
            <consortium name="Ensembl"/>
        </authorList>
    </citation>
    <scope>IDENTIFICATION</scope>
</reference>
<dbReference type="Gene3D" id="3.10.100.10">
    <property type="entry name" value="Mannose-Binding Protein A, subunit A"/>
    <property type="match status" value="1"/>
</dbReference>
<proteinExistence type="predicted"/>
<dbReference type="PANTHER" id="PTHR22803">
    <property type="entry name" value="MANNOSE, PHOSPHOLIPASE, LECTIN RECEPTOR RELATED"/>
    <property type="match status" value="1"/>
</dbReference>
<evidence type="ECO:0000313" key="3">
    <source>
        <dbReference type="Ensembl" id="ENSLBEP00000028778.1"/>
    </source>
</evidence>
<dbReference type="Pfam" id="PF00059">
    <property type="entry name" value="Lectin_C"/>
    <property type="match status" value="1"/>
</dbReference>
<keyword evidence="1" id="KW-0732">Signal</keyword>
<feature type="chain" id="PRO_5018526244" evidence="1">
    <location>
        <begin position="20"/>
        <end position="160"/>
    </location>
</feature>
<name>A0A3Q3GCS2_9LABR</name>
<feature type="signal peptide" evidence="1">
    <location>
        <begin position="1"/>
        <end position="19"/>
    </location>
</feature>
<dbReference type="InterPro" id="IPR016186">
    <property type="entry name" value="C-type_lectin-like/link_sf"/>
</dbReference>
<dbReference type="CDD" id="cd00037">
    <property type="entry name" value="CLECT"/>
    <property type="match status" value="1"/>
</dbReference>
<dbReference type="InterPro" id="IPR050111">
    <property type="entry name" value="C-type_lectin/snaclec_domain"/>
</dbReference>
<dbReference type="SUPFAM" id="SSF56436">
    <property type="entry name" value="C-type lectin-like"/>
    <property type="match status" value="1"/>
</dbReference>
<protein>
    <submittedName>
        <fullName evidence="3">Galactose-specific lectin nattectin-like</fullName>
    </submittedName>
</protein>
<keyword evidence="4" id="KW-1185">Reference proteome</keyword>
<dbReference type="Ensembl" id="ENSLBET00000030124.1">
    <property type="protein sequence ID" value="ENSLBEP00000028778.1"/>
    <property type="gene ID" value="ENSLBEG00000021738.1"/>
</dbReference>
<feature type="domain" description="C-type lectin" evidence="2">
    <location>
        <begin position="39"/>
        <end position="157"/>
    </location>
</feature>
<dbReference type="Proteomes" id="UP000261660">
    <property type="component" value="Unplaced"/>
</dbReference>
<dbReference type="PROSITE" id="PS50041">
    <property type="entry name" value="C_TYPE_LECTIN_2"/>
    <property type="match status" value="1"/>
</dbReference>
<accession>A0A3Q3GCS2</accession>